<proteinExistence type="inferred from homology"/>
<keyword evidence="13" id="KW-1185">Reference proteome</keyword>
<dbReference type="NCBIfam" id="TIGR00443">
    <property type="entry name" value="hisZ_biosyn_reg"/>
    <property type="match status" value="1"/>
</dbReference>
<accession>A0A511UXK8</accession>
<organism evidence="12 13">
    <name type="scientific">Cerasibacillus quisquiliarum</name>
    <dbReference type="NCBI Taxonomy" id="227865"/>
    <lineage>
        <taxon>Bacteria</taxon>
        <taxon>Bacillati</taxon>
        <taxon>Bacillota</taxon>
        <taxon>Bacilli</taxon>
        <taxon>Bacillales</taxon>
        <taxon>Bacillaceae</taxon>
        <taxon>Cerasibacillus</taxon>
    </lineage>
</organism>
<dbReference type="InterPro" id="IPR045864">
    <property type="entry name" value="aa-tRNA-synth_II/BPL/LPL"/>
</dbReference>
<feature type="domain" description="Class II Histidinyl-tRNA synthetase (HisRS)-like catalytic core" evidence="11">
    <location>
        <begin position="17"/>
        <end position="313"/>
    </location>
</feature>
<protein>
    <recommendedName>
        <fullName evidence="4 9">ATP phosphoribosyltransferase regulatory subunit</fullName>
    </recommendedName>
</protein>
<sequence length="404" mass="46736">MYQSNMNDVLKANTLTCEKKESIIKTARQLFYTYGYDEIETAIFEPYDLYSSVDGMILQDDMVKVIGPSGKVLVLRPDVTIPVARLVTKHVGHNEKIKRYFYIMDVFRQAANRVLAHKQIGVELFGDDSTESDTEVLALAYELLANLPVTHFTIEVGHAGFVQQILEETNLPYSERQLLKQYIQSKNKTDLQTFLIEHQVSQPLQRVILQIVDLYGPPGHVIERARTLSLNKEMNQAIDHLERMHQLLDLYGMTENIVFNLGLINHMDYYSDVIFQGFIARVGEPVLMGGRYDTLTEKIGIMIPAVGFGCDIQLLIDGLKKEQHTINRQEDIVIYYTPTRIREAYQLMRQLRHRSKRVLINHKEINVTHSARAIYLQEQHITVFNGREKRVYPNIDSFLTQYQL</sequence>
<comment type="caution">
    <text evidence="12">The sequence shown here is derived from an EMBL/GenBank/DDBJ whole genome shotgun (WGS) entry which is preliminary data.</text>
</comment>
<comment type="pathway">
    <text evidence="2 9">Amino-acid biosynthesis; L-histidine biosynthesis; L-histidine from 5-phospho-alpha-D-ribose 1-diphosphate: step 1/9.</text>
</comment>
<dbReference type="GO" id="GO:0006427">
    <property type="term" value="P:histidyl-tRNA aminoacylation"/>
    <property type="evidence" value="ECO:0007669"/>
    <property type="project" value="TreeGrafter"/>
</dbReference>
<keyword evidence="12" id="KW-0808">Transferase</keyword>
<keyword evidence="7 9" id="KW-0368">Histidine biosynthesis</keyword>
<evidence type="ECO:0000256" key="4">
    <source>
        <dbReference type="ARBA" id="ARBA00020397"/>
    </source>
</evidence>
<dbReference type="InterPro" id="IPR004517">
    <property type="entry name" value="HisZ"/>
</dbReference>
<feature type="binding site" evidence="10">
    <location>
        <position position="119"/>
    </location>
    <ligand>
        <name>L-histidine</name>
        <dbReference type="ChEBI" id="CHEBI:57595"/>
    </ligand>
</feature>
<dbReference type="UniPathway" id="UPA00031">
    <property type="reaction ID" value="UER00006"/>
</dbReference>
<evidence type="ECO:0000256" key="1">
    <source>
        <dbReference type="ARBA" id="ARBA00004496"/>
    </source>
</evidence>
<dbReference type="Proteomes" id="UP000321491">
    <property type="component" value="Unassembled WGS sequence"/>
</dbReference>
<keyword evidence="12" id="KW-0328">Glycosyltransferase</keyword>
<reference evidence="12 13" key="1">
    <citation type="submission" date="2019-07" db="EMBL/GenBank/DDBJ databases">
        <title>Whole genome shotgun sequence of Cerasibacillus quisquiliarum NBRC 102429.</title>
        <authorList>
            <person name="Hosoyama A."/>
            <person name="Uohara A."/>
            <person name="Ohji S."/>
            <person name="Ichikawa N."/>
        </authorList>
    </citation>
    <scope>NUCLEOTIDE SEQUENCE [LARGE SCALE GENOMIC DNA]</scope>
    <source>
        <strain evidence="12 13">NBRC 102429</strain>
    </source>
</reference>
<dbReference type="Gene3D" id="3.30.930.10">
    <property type="entry name" value="Bira Bifunctional Protein, Domain 2"/>
    <property type="match status" value="1"/>
</dbReference>
<dbReference type="InterPro" id="IPR004516">
    <property type="entry name" value="HisRS/HisZ"/>
</dbReference>
<evidence type="ECO:0000256" key="3">
    <source>
        <dbReference type="ARBA" id="ARBA00005539"/>
    </source>
</evidence>
<evidence type="ECO:0000313" key="12">
    <source>
        <dbReference type="EMBL" id="GEN31354.1"/>
    </source>
</evidence>
<comment type="function">
    <text evidence="8 9">Required for the first step of histidine biosynthesis. May allow the feedback regulation of ATP phosphoribosyltransferase activity by histidine.</text>
</comment>
<evidence type="ECO:0000256" key="7">
    <source>
        <dbReference type="ARBA" id="ARBA00023102"/>
    </source>
</evidence>
<keyword evidence="6 9" id="KW-0028">Amino-acid biosynthesis</keyword>
<evidence type="ECO:0000256" key="8">
    <source>
        <dbReference type="ARBA" id="ARBA00025246"/>
    </source>
</evidence>
<evidence type="ECO:0000313" key="13">
    <source>
        <dbReference type="Proteomes" id="UP000321491"/>
    </source>
</evidence>
<dbReference type="HAMAP" id="MF_00125">
    <property type="entry name" value="HisZ"/>
    <property type="match status" value="1"/>
</dbReference>
<dbReference type="InterPro" id="IPR041715">
    <property type="entry name" value="HisRS-like_core"/>
</dbReference>
<dbReference type="EMBL" id="BJXW01000014">
    <property type="protein sequence ID" value="GEN31354.1"/>
    <property type="molecule type" value="Genomic_DNA"/>
</dbReference>
<dbReference type="GO" id="GO:0004821">
    <property type="term" value="F:histidine-tRNA ligase activity"/>
    <property type="evidence" value="ECO:0007669"/>
    <property type="project" value="TreeGrafter"/>
</dbReference>
<evidence type="ECO:0000259" key="11">
    <source>
        <dbReference type="Pfam" id="PF13393"/>
    </source>
</evidence>
<dbReference type="PANTHER" id="PTHR43707:SF6">
    <property type="entry name" value="ATP PHOSPHORIBOSYLTRANSFERASE REGULATORY SUBUNIT"/>
    <property type="match status" value="1"/>
</dbReference>
<keyword evidence="5 9" id="KW-0963">Cytoplasm</keyword>
<name>A0A511UXK8_9BACI</name>
<evidence type="ECO:0000256" key="6">
    <source>
        <dbReference type="ARBA" id="ARBA00022605"/>
    </source>
</evidence>
<dbReference type="SUPFAM" id="SSF55681">
    <property type="entry name" value="Class II aaRS and biotin synthetases"/>
    <property type="match status" value="1"/>
</dbReference>
<dbReference type="RefSeq" id="WP_146937465.1">
    <property type="nucleotide sequence ID" value="NZ_BJXW01000014.1"/>
</dbReference>
<comment type="subunit">
    <text evidence="9">Heteromultimer composed of HisG and HisZ subunits.</text>
</comment>
<comment type="subcellular location">
    <subcellularLocation>
        <location evidence="1 9">Cytoplasm</location>
    </subcellularLocation>
</comment>
<dbReference type="CDD" id="cd00773">
    <property type="entry name" value="HisRS-like_core"/>
    <property type="match status" value="1"/>
</dbReference>
<feature type="binding site" evidence="10">
    <location>
        <position position="108"/>
    </location>
    <ligand>
        <name>L-histidine</name>
        <dbReference type="ChEBI" id="CHEBI:57595"/>
    </ligand>
</feature>
<dbReference type="AlphaFoldDB" id="A0A511UXK8"/>
<dbReference type="OrthoDB" id="9800814at2"/>
<evidence type="ECO:0000256" key="10">
    <source>
        <dbReference type="PIRSR" id="PIRSR001549-1"/>
    </source>
</evidence>
<feature type="binding site" evidence="10">
    <location>
        <begin position="269"/>
        <end position="270"/>
    </location>
    <ligand>
        <name>L-histidine</name>
        <dbReference type="ChEBI" id="CHEBI:57595"/>
    </ligand>
</feature>
<comment type="miscellaneous">
    <text evidence="9">This function is generally fulfilled by the C-terminal part of HisG, which is missing in some bacteria such as this one.</text>
</comment>
<dbReference type="GO" id="GO:0016757">
    <property type="term" value="F:glycosyltransferase activity"/>
    <property type="evidence" value="ECO:0007669"/>
    <property type="project" value="UniProtKB-KW"/>
</dbReference>
<dbReference type="GO" id="GO:0000105">
    <property type="term" value="P:L-histidine biosynthetic process"/>
    <property type="evidence" value="ECO:0007669"/>
    <property type="project" value="UniProtKB-UniRule"/>
</dbReference>
<gene>
    <name evidence="9 12" type="primary">hisZ</name>
    <name evidence="12" type="ORF">CQU01_15920</name>
</gene>
<evidence type="ECO:0000256" key="5">
    <source>
        <dbReference type="ARBA" id="ARBA00022490"/>
    </source>
</evidence>
<comment type="similarity">
    <text evidence="3 9">Belongs to the class-II aminoacyl-tRNA synthetase family. HisZ subfamily.</text>
</comment>
<dbReference type="PANTHER" id="PTHR43707">
    <property type="entry name" value="HISTIDYL-TRNA SYNTHETASE"/>
    <property type="match status" value="1"/>
</dbReference>
<evidence type="ECO:0000256" key="2">
    <source>
        <dbReference type="ARBA" id="ARBA00004667"/>
    </source>
</evidence>
<dbReference type="Pfam" id="PF13393">
    <property type="entry name" value="tRNA-synt_His"/>
    <property type="match status" value="1"/>
</dbReference>
<dbReference type="GO" id="GO:0140096">
    <property type="term" value="F:catalytic activity, acting on a protein"/>
    <property type="evidence" value="ECO:0007669"/>
    <property type="project" value="UniProtKB-ARBA"/>
</dbReference>
<feature type="binding site" evidence="10">
    <location>
        <position position="123"/>
    </location>
    <ligand>
        <name>L-histidine</name>
        <dbReference type="ChEBI" id="CHEBI:57595"/>
    </ligand>
</feature>
<dbReference type="PIRSF" id="PIRSF001549">
    <property type="entry name" value="His-tRNA_synth"/>
    <property type="match status" value="1"/>
</dbReference>
<evidence type="ECO:0000256" key="9">
    <source>
        <dbReference type="HAMAP-Rule" id="MF_00125"/>
    </source>
</evidence>
<feature type="binding site" evidence="10">
    <location>
        <begin position="78"/>
        <end position="80"/>
    </location>
    <ligand>
        <name>L-histidine</name>
        <dbReference type="ChEBI" id="CHEBI:57595"/>
    </ligand>
</feature>
<dbReference type="GO" id="GO:0005737">
    <property type="term" value="C:cytoplasm"/>
    <property type="evidence" value="ECO:0007669"/>
    <property type="project" value="UniProtKB-SubCell"/>
</dbReference>